<accession>A0A078B058</accession>
<feature type="region of interest" description="Disordered" evidence="1">
    <location>
        <begin position="244"/>
        <end position="268"/>
    </location>
</feature>
<sequence>MRTYERQKSSGVVQSIERLEINEILLNKSPTSRLQSVQPHLNTEARRLSKDMTPVKRNNSLSDPIMIAIKQQNAMEENNQQLIRYRRHEKHWRKLSMYSPRKHTDGFNLHEVILNIFLTFFGTYSIIKSVKTVMLFSCILNVTEIMPLNPPLTMNQLAIKYVLKYFRIFGTLCIIANGLALYAIRRVKIIRAIGNLKNEQFKVVYRRVNSFKLSYKANDQDIFEEDSFVTDENGADDLLKKNKDQYEDRVNSSKNKDSSNDSNDEPRIVLKIKSDGRYRKTVSSSINLDDKEDDDQKQIF</sequence>
<dbReference type="InParanoid" id="A0A078B058"/>
<name>A0A078B058_STYLE</name>
<gene>
    <name evidence="3" type="primary">Contig3119.g3337</name>
    <name evidence="3" type="ORF">STYLEM_15543</name>
</gene>
<keyword evidence="2" id="KW-1133">Transmembrane helix</keyword>
<keyword evidence="4" id="KW-1185">Reference proteome</keyword>
<dbReference type="OrthoDB" id="322732at2759"/>
<dbReference type="Proteomes" id="UP000039865">
    <property type="component" value="Unassembled WGS sequence"/>
</dbReference>
<evidence type="ECO:0000313" key="3">
    <source>
        <dbReference type="EMBL" id="CDW86448.1"/>
    </source>
</evidence>
<reference evidence="3 4" key="1">
    <citation type="submission" date="2014-06" db="EMBL/GenBank/DDBJ databases">
        <authorList>
            <person name="Swart Estienne"/>
        </authorList>
    </citation>
    <scope>NUCLEOTIDE SEQUENCE [LARGE SCALE GENOMIC DNA]</scope>
    <source>
        <strain evidence="3 4">130c</strain>
    </source>
</reference>
<feature type="transmembrane region" description="Helical" evidence="2">
    <location>
        <begin position="165"/>
        <end position="184"/>
    </location>
</feature>
<feature type="region of interest" description="Disordered" evidence="1">
    <location>
        <begin position="35"/>
        <end position="57"/>
    </location>
</feature>
<evidence type="ECO:0000256" key="2">
    <source>
        <dbReference type="SAM" id="Phobius"/>
    </source>
</evidence>
<proteinExistence type="predicted"/>
<feature type="compositionally biased region" description="Basic and acidic residues" evidence="1">
    <location>
        <begin position="43"/>
        <end position="54"/>
    </location>
</feature>
<feature type="transmembrane region" description="Helical" evidence="2">
    <location>
        <begin position="107"/>
        <end position="127"/>
    </location>
</feature>
<keyword evidence="2" id="KW-0812">Transmembrane</keyword>
<dbReference type="AlphaFoldDB" id="A0A078B058"/>
<protein>
    <submittedName>
        <fullName evidence="3">Uncharacterized protein</fullName>
    </submittedName>
</protein>
<evidence type="ECO:0000256" key="1">
    <source>
        <dbReference type="SAM" id="MobiDB-lite"/>
    </source>
</evidence>
<keyword evidence="2" id="KW-0472">Membrane</keyword>
<organism evidence="3 4">
    <name type="scientific">Stylonychia lemnae</name>
    <name type="common">Ciliate</name>
    <dbReference type="NCBI Taxonomy" id="5949"/>
    <lineage>
        <taxon>Eukaryota</taxon>
        <taxon>Sar</taxon>
        <taxon>Alveolata</taxon>
        <taxon>Ciliophora</taxon>
        <taxon>Intramacronucleata</taxon>
        <taxon>Spirotrichea</taxon>
        <taxon>Stichotrichia</taxon>
        <taxon>Sporadotrichida</taxon>
        <taxon>Oxytrichidae</taxon>
        <taxon>Stylonychinae</taxon>
        <taxon>Stylonychia</taxon>
    </lineage>
</organism>
<dbReference type="EMBL" id="CCKQ01014653">
    <property type="protein sequence ID" value="CDW86448.1"/>
    <property type="molecule type" value="Genomic_DNA"/>
</dbReference>
<evidence type="ECO:0000313" key="4">
    <source>
        <dbReference type="Proteomes" id="UP000039865"/>
    </source>
</evidence>